<dbReference type="PANTHER" id="PTHR43976:SF16">
    <property type="entry name" value="SHORT-CHAIN DEHYDROGENASE_REDUCTASE FAMILY PROTEIN"/>
    <property type="match status" value="1"/>
</dbReference>
<dbReference type="GO" id="GO:0016491">
    <property type="term" value="F:oxidoreductase activity"/>
    <property type="evidence" value="ECO:0007669"/>
    <property type="project" value="UniProtKB-KW"/>
</dbReference>
<dbReference type="Pfam" id="PF00106">
    <property type="entry name" value="adh_short"/>
    <property type="match status" value="1"/>
</dbReference>
<proteinExistence type="inferred from homology"/>
<sequence length="282" mass="30032">MNKTILITGTSTGFGASAVHYFAQKGWNVIATMRDITKAGDLQNMDRVFVTKLDVQDKSSIETAITGGIERFGNIDVVVNNAGYGLFGIFESISPEGIQDQFAVNVFGAMDVVRAILPHFRAKNNGTIINISSGAGAIGFPMASVYSASKFALEGWSEGLRYELASLGIKVKIVEPGGATKTAFIERMGGESAGLQAIENYIPFLEQIGKVYGGMATAADADAVEKVVTAIYDAATDNTDTLRYAPTNDIQALLKARRTTSEEAYQQFTSGVFAPAAESVSH</sequence>
<accession>A0A979GU78</accession>
<dbReference type="CDD" id="cd05374">
    <property type="entry name" value="17beta-HSD-like_SDR_c"/>
    <property type="match status" value="1"/>
</dbReference>
<protein>
    <submittedName>
        <fullName evidence="4">Short-chain dehydrogenase/reductase SDR</fullName>
    </submittedName>
</protein>
<reference evidence="5" key="1">
    <citation type="submission" date="2009-08" db="EMBL/GenBank/DDBJ databases">
        <title>The complete genome of Chitinophaga pinensis DSM 2588.</title>
        <authorList>
            <consortium name="US DOE Joint Genome Institute (JGI-PGF)"/>
            <person name="Lucas S."/>
            <person name="Copeland A."/>
            <person name="Lapidus A."/>
            <person name="Glavina del Rio T."/>
            <person name="Dalin E."/>
            <person name="Tice H."/>
            <person name="Bruce D."/>
            <person name="Goodwin L."/>
            <person name="Pitluck S."/>
            <person name="Kyrpides N."/>
            <person name="Mavromatis K."/>
            <person name="Ivanova N."/>
            <person name="Mikhailova N."/>
            <person name="Sims D."/>
            <person name="Meinche L."/>
            <person name="Brettin T."/>
            <person name="Detter J.C."/>
            <person name="Han C."/>
            <person name="Larimer F."/>
            <person name="Land M."/>
            <person name="Hauser L."/>
            <person name="Markowitz V."/>
            <person name="Cheng J.-F."/>
            <person name="Hugenholtz P."/>
            <person name="Woyke T."/>
            <person name="Wu D."/>
            <person name="Spring S."/>
            <person name="Klenk H.-P."/>
            <person name="Eisen J.A."/>
        </authorList>
    </citation>
    <scope>NUCLEOTIDE SEQUENCE [LARGE SCALE GENOMIC DNA]</scope>
    <source>
        <strain evidence="5">ATCC 43595 / DSM 2588 / LMG 13176 / NBRC 15968 / NCIMB 11800 / UQM 2034</strain>
    </source>
</reference>
<evidence type="ECO:0000256" key="3">
    <source>
        <dbReference type="RuleBase" id="RU000363"/>
    </source>
</evidence>
<reference evidence="4 5" key="2">
    <citation type="journal article" date="2010" name="Stand. Genomic Sci.">
        <title>Complete genome sequence of Chitinophaga pinensis type strain (UQM 2034).</title>
        <authorList>
            <person name="Glavina Del Rio T."/>
            <person name="Abt B."/>
            <person name="Spring S."/>
            <person name="Lapidus A."/>
            <person name="Nolan M."/>
            <person name="Tice H."/>
            <person name="Copeland A."/>
            <person name="Cheng J.F."/>
            <person name="Chen F."/>
            <person name="Bruce D."/>
            <person name="Goodwin L."/>
            <person name="Pitluck S."/>
            <person name="Ivanova N."/>
            <person name="Mavromatis K."/>
            <person name="Mikhailova N."/>
            <person name="Pati A."/>
            <person name="Chen A."/>
            <person name="Palaniappan K."/>
            <person name="Land M."/>
            <person name="Hauser L."/>
            <person name="Chang Y.J."/>
            <person name="Jeffries C.D."/>
            <person name="Chain P."/>
            <person name="Saunders E."/>
            <person name="Detter J.C."/>
            <person name="Brettin T."/>
            <person name="Rohde M."/>
            <person name="Goker M."/>
            <person name="Bristow J."/>
            <person name="Eisen J.A."/>
            <person name="Markowitz V."/>
            <person name="Hugenholtz P."/>
            <person name="Kyrpides N.C."/>
            <person name="Klenk H.P."/>
            <person name="Lucas S."/>
        </authorList>
    </citation>
    <scope>NUCLEOTIDE SEQUENCE [LARGE SCALE GENOMIC DNA]</scope>
    <source>
        <strain evidence="5">ATCC 43595 / DSM 2588 / LMG 13176 / NBRC 15968 / NCIMB 11800 / UQM 2034</strain>
    </source>
</reference>
<dbReference type="InterPro" id="IPR002347">
    <property type="entry name" value="SDR_fam"/>
</dbReference>
<dbReference type="PRINTS" id="PR00081">
    <property type="entry name" value="GDHRDH"/>
</dbReference>
<gene>
    <name evidence="4" type="ordered locus">Cpin_3136</name>
</gene>
<dbReference type="SUPFAM" id="SSF51735">
    <property type="entry name" value="NAD(P)-binding Rossmann-fold domains"/>
    <property type="match status" value="1"/>
</dbReference>
<dbReference type="KEGG" id="cpi:Cpin_3136"/>
<evidence type="ECO:0000256" key="2">
    <source>
        <dbReference type="ARBA" id="ARBA00023002"/>
    </source>
</evidence>
<dbReference type="AlphaFoldDB" id="A0A979GU78"/>
<dbReference type="Gene3D" id="3.40.50.720">
    <property type="entry name" value="NAD(P)-binding Rossmann-like Domain"/>
    <property type="match status" value="1"/>
</dbReference>
<dbReference type="PROSITE" id="PS00061">
    <property type="entry name" value="ADH_SHORT"/>
    <property type="match status" value="1"/>
</dbReference>
<dbReference type="Proteomes" id="UP000002215">
    <property type="component" value="Chromosome"/>
</dbReference>
<dbReference type="PANTHER" id="PTHR43976">
    <property type="entry name" value="SHORT CHAIN DEHYDROGENASE"/>
    <property type="match status" value="1"/>
</dbReference>
<evidence type="ECO:0000256" key="1">
    <source>
        <dbReference type="ARBA" id="ARBA00006484"/>
    </source>
</evidence>
<evidence type="ECO:0000313" key="5">
    <source>
        <dbReference type="Proteomes" id="UP000002215"/>
    </source>
</evidence>
<dbReference type="OrthoDB" id="9786056at2"/>
<dbReference type="InterPro" id="IPR020904">
    <property type="entry name" value="Sc_DH/Rdtase_CS"/>
</dbReference>
<dbReference type="InterPro" id="IPR036291">
    <property type="entry name" value="NAD(P)-bd_dom_sf"/>
</dbReference>
<name>A0A979GU78_CHIPD</name>
<organism evidence="4 5">
    <name type="scientific">Chitinophaga pinensis (strain ATCC 43595 / DSM 2588 / LMG 13176 / NBRC 15968 / NCIMB 11800 / UQM 2034)</name>
    <dbReference type="NCBI Taxonomy" id="485918"/>
    <lineage>
        <taxon>Bacteria</taxon>
        <taxon>Pseudomonadati</taxon>
        <taxon>Bacteroidota</taxon>
        <taxon>Chitinophagia</taxon>
        <taxon>Chitinophagales</taxon>
        <taxon>Chitinophagaceae</taxon>
        <taxon>Chitinophaga</taxon>
    </lineage>
</organism>
<dbReference type="InterPro" id="IPR051911">
    <property type="entry name" value="SDR_oxidoreductase"/>
</dbReference>
<dbReference type="EMBL" id="CP001699">
    <property type="protein sequence ID" value="ACU60604.1"/>
    <property type="molecule type" value="Genomic_DNA"/>
</dbReference>
<keyword evidence="2" id="KW-0560">Oxidoreductase</keyword>
<dbReference type="RefSeq" id="WP_012790780.1">
    <property type="nucleotide sequence ID" value="NC_013132.1"/>
</dbReference>
<dbReference type="PRINTS" id="PR00080">
    <property type="entry name" value="SDRFAMILY"/>
</dbReference>
<comment type="similarity">
    <text evidence="1 3">Belongs to the short-chain dehydrogenases/reductases (SDR) family.</text>
</comment>
<evidence type="ECO:0000313" key="4">
    <source>
        <dbReference type="EMBL" id="ACU60604.1"/>
    </source>
</evidence>